<keyword evidence="3" id="KW-1185">Reference proteome</keyword>
<evidence type="ECO:0000313" key="2">
    <source>
        <dbReference type="EMBL" id="SEJ48349.1"/>
    </source>
</evidence>
<dbReference type="RefSeq" id="WP_048533605.1">
    <property type="nucleotide sequence ID" value="NZ_CATMKJ010000004.1"/>
</dbReference>
<dbReference type="EMBL" id="FNYY01000006">
    <property type="protein sequence ID" value="SEJ48349.1"/>
    <property type="molecule type" value="Genomic_DNA"/>
</dbReference>
<dbReference type="Pfam" id="PF10135">
    <property type="entry name" value="Rod-binding"/>
    <property type="match status" value="1"/>
</dbReference>
<accession>A0A975WA27</accession>
<dbReference type="Proteomes" id="UP000182932">
    <property type="component" value="Unassembled WGS sequence"/>
</dbReference>
<comment type="caution">
    <text evidence="2">The sequence shown here is derived from an EMBL/GenBank/DDBJ whole genome shotgun (WGS) entry which is preliminary data.</text>
</comment>
<dbReference type="AlphaFoldDB" id="A0A975WA27"/>
<name>A0A975WA27_9RHOB</name>
<protein>
    <submittedName>
        <fullName evidence="2">Rod binding protein</fullName>
    </submittedName>
</protein>
<evidence type="ECO:0000259" key="1">
    <source>
        <dbReference type="Pfam" id="PF10135"/>
    </source>
</evidence>
<sequence>MSLLIQPIGPHVARQPATSEEARQVAHELEVTFLAEMLKSAGFGRQPDSFNGGIGEEQFSSFLVRAQANAMVEAGGLGLSEAFVKTMIEAENG</sequence>
<dbReference type="GeneID" id="80818393"/>
<reference evidence="2 3" key="1">
    <citation type="submission" date="2016-10" db="EMBL/GenBank/DDBJ databases">
        <authorList>
            <person name="Varghese N."/>
            <person name="Submissions S."/>
        </authorList>
    </citation>
    <scope>NUCLEOTIDE SEQUENCE [LARGE SCALE GENOMIC DNA]</scope>
    <source>
        <strain evidence="2 3">FF3</strain>
    </source>
</reference>
<dbReference type="InterPro" id="IPR019301">
    <property type="entry name" value="Flagellar_prot_FlgJ_N"/>
</dbReference>
<gene>
    <name evidence="2" type="ORF">SAMN04487940_106136</name>
</gene>
<proteinExistence type="predicted"/>
<organism evidence="2 3">
    <name type="scientific">Marinovum algicola</name>
    <dbReference type="NCBI Taxonomy" id="42444"/>
    <lineage>
        <taxon>Bacteria</taxon>
        <taxon>Pseudomonadati</taxon>
        <taxon>Pseudomonadota</taxon>
        <taxon>Alphaproteobacteria</taxon>
        <taxon>Rhodobacterales</taxon>
        <taxon>Roseobacteraceae</taxon>
        <taxon>Marinovum</taxon>
    </lineage>
</organism>
<evidence type="ECO:0000313" key="3">
    <source>
        <dbReference type="Proteomes" id="UP000182932"/>
    </source>
</evidence>
<feature type="domain" description="Flagellar protein FlgJ N-terminal" evidence="1">
    <location>
        <begin position="45"/>
        <end position="84"/>
    </location>
</feature>